<feature type="site" description="Histone H3K4me3 binding" evidence="8">
    <location>
        <position position="171"/>
    </location>
</feature>
<dbReference type="InterPro" id="IPR024610">
    <property type="entry name" value="ING_N_histone-binding"/>
</dbReference>
<feature type="site" description="Histone H3K4me3 binding" evidence="8">
    <location>
        <position position="183"/>
    </location>
</feature>
<keyword evidence="7 11" id="KW-0539">Nucleus</keyword>
<dbReference type="EMBL" id="FN653054">
    <property type="protein sequence ID" value="CBY10278.1"/>
    <property type="molecule type" value="Genomic_DNA"/>
</dbReference>
<gene>
    <name evidence="14" type="ORF">GSOID_T00011215001</name>
    <name evidence="15" type="ORF">GSOID_T00025124001</name>
</gene>
<dbReference type="InterPro" id="IPR011011">
    <property type="entry name" value="Znf_FYVE_PHD"/>
</dbReference>
<dbReference type="PANTHER" id="PTHR10333">
    <property type="entry name" value="INHIBITOR OF GROWTH PROTEIN"/>
    <property type="match status" value="1"/>
</dbReference>
<keyword evidence="4 10" id="KW-0863">Zinc-finger</keyword>
<evidence type="ECO:0000256" key="2">
    <source>
        <dbReference type="ARBA" id="ARBA00010210"/>
    </source>
</evidence>
<evidence type="ECO:0000313" key="15">
    <source>
        <dbReference type="EMBL" id="CBY31229.1"/>
    </source>
</evidence>
<evidence type="ECO:0000313" key="14">
    <source>
        <dbReference type="EMBL" id="CBY10278.1"/>
    </source>
</evidence>
<evidence type="ECO:0000313" key="16">
    <source>
        <dbReference type="Proteomes" id="UP000001307"/>
    </source>
</evidence>
<feature type="region of interest" description="Disordered" evidence="12">
    <location>
        <begin position="112"/>
        <end position="139"/>
    </location>
</feature>
<dbReference type="SMART" id="SM00249">
    <property type="entry name" value="PHD"/>
    <property type="match status" value="1"/>
</dbReference>
<evidence type="ECO:0000256" key="11">
    <source>
        <dbReference type="RuleBase" id="RU361213"/>
    </source>
</evidence>
<comment type="subunit">
    <text evidence="11">Component of an histone acetyltransferase complex. Interacts with H3K4me3 and to a lesser extent with H3K4me2.</text>
</comment>
<feature type="binding site" evidence="9">
    <location>
        <position position="179"/>
    </location>
    <ligand>
        <name>Zn(2+)</name>
        <dbReference type="ChEBI" id="CHEBI:29105"/>
        <label>2</label>
    </ligand>
</feature>
<dbReference type="InParanoid" id="E4XI77"/>
<comment type="subcellular location">
    <subcellularLocation>
        <location evidence="1 11">Nucleus</location>
    </subcellularLocation>
</comment>
<evidence type="ECO:0000256" key="3">
    <source>
        <dbReference type="ARBA" id="ARBA00022723"/>
    </source>
</evidence>
<dbReference type="InterPro" id="IPR013083">
    <property type="entry name" value="Znf_RING/FYVE/PHD"/>
</dbReference>
<proteinExistence type="inferred from homology"/>
<keyword evidence="6 11" id="KW-0156">Chromatin regulator</keyword>
<protein>
    <recommendedName>
        <fullName evidence="11">Inhibitor of growth protein</fullName>
    </recommendedName>
</protein>
<organism evidence="14">
    <name type="scientific">Oikopleura dioica</name>
    <name type="common">Tunicate</name>
    <dbReference type="NCBI Taxonomy" id="34765"/>
    <lineage>
        <taxon>Eukaryota</taxon>
        <taxon>Metazoa</taxon>
        <taxon>Chordata</taxon>
        <taxon>Tunicata</taxon>
        <taxon>Appendicularia</taxon>
        <taxon>Copelata</taxon>
        <taxon>Oikopleuridae</taxon>
        <taxon>Oikopleura</taxon>
    </lineage>
</organism>
<dbReference type="EMBL" id="FN654296">
    <property type="protein sequence ID" value="CBY31229.1"/>
    <property type="molecule type" value="Genomic_DNA"/>
</dbReference>
<dbReference type="PANTHER" id="PTHR10333:SF42">
    <property type="entry name" value="INHIBITOR OF GROWTH PROTEIN 5"/>
    <property type="match status" value="1"/>
</dbReference>
<evidence type="ECO:0000256" key="5">
    <source>
        <dbReference type="ARBA" id="ARBA00022833"/>
    </source>
</evidence>
<feature type="binding site" evidence="9">
    <location>
        <position position="201"/>
    </location>
    <ligand>
        <name>Zn(2+)</name>
        <dbReference type="ChEBI" id="CHEBI:29105"/>
        <label>2</label>
    </ligand>
</feature>
<reference evidence="14" key="1">
    <citation type="journal article" date="2010" name="Science">
        <title>Plasticity of animal genome architecture unmasked by rapid evolution of a pelagic tunicate.</title>
        <authorList>
            <person name="Denoeud F."/>
            <person name="Henriet S."/>
            <person name="Mungpakdee S."/>
            <person name="Aury J.M."/>
            <person name="Da Silva C."/>
            <person name="Brinkmann H."/>
            <person name="Mikhaleva J."/>
            <person name="Olsen L.C."/>
            <person name="Jubin C."/>
            <person name="Canestro C."/>
            <person name="Bouquet J.M."/>
            <person name="Danks G."/>
            <person name="Poulain J."/>
            <person name="Campsteijn C."/>
            <person name="Adamski M."/>
            <person name="Cross I."/>
            <person name="Yadetie F."/>
            <person name="Muffato M."/>
            <person name="Louis A."/>
            <person name="Butcher S."/>
            <person name="Tsagkogeorga G."/>
            <person name="Konrad A."/>
            <person name="Singh S."/>
            <person name="Jensen M.F."/>
            <person name="Cong E.H."/>
            <person name="Eikeseth-Otteraa H."/>
            <person name="Noel B."/>
            <person name="Anthouard V."/>
            <person name="Porcel B.M."/>
            <person name="Kachouri-Lafond R."/>
            <person name="Nishino A."/>
            <person name="Ugolini M."/>
            <person name="Chourrout P."/>
            <person name="Nishida H."/>
            <person name="Aasland R."/>
            <person name="Huzurbazar S."/>
            <person name="Westhof E."/>
            <person name="Delsuc F."/>
            <person name="Lehrach H."/>
            <person name="Reinhardt R."/>
            <person name="Weissenbach J."/>
            <person name="Roy S.W."/>
            <person name="Artiguenave F."/>
            <person name="Postlethwait J.H."/>
            <person name="Manak J.R."/>
            <person name="Thompson E.M."/>
            <person name="Jaillon O."/>
            <person name="Du Pasquier L."/>
            <person name="Boudinot P."/>
            <person name="Liberles D.A."/>
            <person name="Volff J.N."/>
            <person name="Philippe H."/>
            <person name="Lenhard B."/>
            <person name="Roest Crollius H."/>
            <person name="Wincker P."/>
            <person name="Chourrout D."/>
        </authorList>
    </citation>
    <scope>NUCLEOTIDE SEQUENCE [LARGE SCALE GENOMIC DNA]</scope>
</reference>
<evidence type="ECO:0000256" key="7">
    <source>
        <dbReference type="ARBA" id="ARBA00023242"/>
    </source>
</evidence>
<comment type="domain">
    <text evidence="11">The PHD-type zinc finger mediates the binding to H3K4me3.</text>
</comment>
<feature type="binding site" evidence="9">
    <location>
        <position position="161"/>
    </location>
    <ligand>
        <name>Zn(2+)</name>
        <dbReference type="ChEBI" id="CHEBI:29105"/>
        <label>1</label>
    </ligand>
</feature>
<dbReference type="FunFam" id="3.30.40.10:FF:000016">
    <property type="entry name" value="Inhibitor of growth protein"/>
    <property type="match status" value="1"/>
</dbReference>
<comment type="similarity">
    <text evidence="2 11">Belongs to the ING family.</text>
</comment>
<dbReference type="CDD" id="cd16859">
    <property type="entry name" value="ING_ING4_5"/>
    <property type="match status" value="1"/>
</dbReference>
<feature type="binding site" evidence="9">
    <location>
        <position position="188"/>
    </location>
    <ligand>
        <name>Zn(2+)</name>
        <dbReference type="ChEBI" id="CHEBI:29105"/>
        <label>1</label>
    </ligand>
</feature>
<dbReference type="GO" id="GO:0006325">
    <property type="term" value="P:chromatin organization"/>
    <property type="evidence" value="ECO:0007669"/>
    <property type="project" value="UniProtKB-KW"/>
</dbReference>
<dbReference type="SMART" id="SM01408">
    <property type="entry name" value="ING"/>
    <property type="match status" value="1"/>
</dbReference>
<evidence type="ECO:0000256" key="12">
    <source>
        <dbReference type="SAM" id="MobiDB-lite"/>
    </source>
</evidence>
<dbReference type="Proteomes" id="UP000011014">
    <property type="component" value="Unassembled WGS sequence"/>
</dbReference>
<evidence type="ECO:0000256" key="9">
    <source>
        <dbReference type="PIRSR" id="PIRSR628651-51"/>
    </source>
</evidence>
<dbReference type="GO" id="GO:0008270">
    <property type="term" value="F:zinc ion binding"/>
    <property type="evidence" value="ECO:0007669"/>
    <property type="project" value="UniProtKB-KW"/>
</dbReference>
<dbReference type="CDD" id="cd15586">
    <property type="entry name" value="PHD_ING4_5"/>
    <property type="match status" value="1"/>
</dbReference>
<dbReference type="Gene3D" id="6.10.140.1740">
    <property type="match status" value="1"/>
</dbReference>
<feature type="binding site" evidence="9">
    <location>
        <position position="185"/>
    </location>
    <ligand>
        <name>Zn(2+)</name>
        <dbReference type="ChEBI" id="CHEBI:29105"/>
        <label>1</label>
    </ligand>
</feature>
<dbReference type="GO" id="GO:0005634">
    <property type="term" value="C:nucleus"/>
    <property type="evidence" value="ECO:0007669"/>
    <property type="project" value="UniProtKB-SubCell"/>
</dbReference>
<keyword evidence="3 9" id="KW-0479">Metal-binding</keyword>
<dbReference type="SUPFAM" id="SSF57903">
    <property type="entry name" value="FYVE/PHD zinc finger"/>
    <property type="match status" value="1"/>
</dbReference>
<evidence type="ECO:0000256" key="4">
    <source>
        <dbReference type="ARBA" id="ARBA00022771"/>
    </source>
</evidence>
<comment type="function">
    <text evidence="11">Component of an histone acetyltransferase complex.</text>
</comment>
<feature type="compositionally biased region" description="Basic and acidic residues" evidence="12">
    <location>
        <begin position="125"/>
        <end position="137"/>
    </location>
</feature>
<feature type="domain" description="PHD-type" evidence="13">
    <location>
        <begin position="158"/>
        <end position="207"/>
    </location>
</feature>
<dbReference type="InterPro" id="IPR019786">
    <property type="entry name" value="Zinc_finger_PHD-type_CS"/>
</dbReference>
<evidence type="ECO:0000256" key="8">
    <source>
        <dbReference type="PIRSR" id="PIRSR628651-50"/>
    </source>
</evidence>
<dbReference type="PROSITE" id="PS50016">
    <property type="entry name" value="ZF_PHD_2"/>
    <property type="match status" value="1"/>
</dbReference>
<feature type="binding site" evidence="9">
    <location>
        <position position="174"/>
    </location>
    <ligand>
        <name>Zn(2+)</name>
        <dbReference type="ChEBI" id="CHEBI:29105"/>
        <label>2</label>
    </ligand>
</feature>
<dbReference type="Pfam" id="PF12998">
    <property type="entry name" value="ING"/>
    <property type="match status" value="1"/>
</dbReference>
<dbReference type="Gene3D" id="3.30.40.10">
    <property type="entry name" value="Zinc/RING finger domain, C3HC4 (zinc finger)"/>
    <property type="match status" value="1"/>
</dbReference>
<dbReference type="InterPro" id="IPR028651">
    <property type="entry name" value="ING_fam"/>
</dbReference>
<name>E4XI77_OIKDI</name>
<feature type="site" description="Histone H3K4me3 binding" evidence="8">
    <location>
        <position position="175"/>
    </location>
</feature>
<dbReference type="AlphaFoldDB" id="E4XI77"/>
<evidence type="ECO:0000256" key="1">
    <source>
        <dbReference type="ARBA" id="ARBA00004123"/>
    </source>
</evidence>
<evidence type="ECO:0000256" key="6">
    <source>
        <dbReference type="ARBA" id="ARBA00022853"/>
    </source>
</evidence>
<feature type="binding site" evidence="9">
    <location>
        <position position="163"/>
    </location>
    <ligand>
        <name>Zn(2+)</name>
        <dbReference type="ChEBI" id="CHEBI:29105"/>
        <label>1</label>
    </ligand>
</feature>
<sequence length="218" mass="24914">MISSVLYLEQFIESLDPLPGELSKSFKDMREMDEKVEQQKSLAEKMINDYNRTAHEMAESEMKEHVKKIEAAWQTASKLQEDKVSLATQTYEMVDKHIRRLDSDLSRFESELAERGGLDSGSPTNDKKNGRRGRQEEGENYQLAAQDVLDMPVDPNEPTYCSCHQVSYGEMIGCDNPDCPIEWFHFGCVGLVQKPKGKWYCARCKPQASEPGPKKKKK</sequence>
<feature type="site" description="Histone H3K4me3 binding" evidence="8">
    <location>
        <position position="160"/>
    </location>
</feature>
<dbReference type="PROSITE" id="PS01359">
    <property type="entry name" value="ZF_PHD_1"/>
    <property type="match status" value="1"/>
</dbReference>
<evidence type="ECO:0000259" key="13">
    <source>
        <dbReference type="PROSITE" id="PS50016"/>
    </source>
</evidence>
<dbReference type="FunCoup" id="E4XI77">
    <property type="interactions" value="96"/>
</dbReference>
<dbReference type="InterPro" id="IPR001965">
    <property type="entry name" value="Znf_PHD"/>
</dbReference>
<evidence type="ECO:0000256" key="10">
    <source>
        <dbReference type="PROSITE-ProRule" id="PRU00146"/>
    </source>
</evidence>
<dbReference type="Proteomes" id="UP000001307">
    <property type="component" value="Unassembled WGS sequence"/>
</dbReference>
<accession>E4XI77</accession>
<dbReference type="InterPro" id="IPR019787">
    <property type="entry name" value="Znf_PHD-finger"/>
</dbReference>
<feature type="binding site" evidence="9">
    <location>
        <position position="204"/>
    </location>
    <ligand>
        <name>Zn(2+)</name>
        <dbReference type="ChEBI" id="CHEBI:29105"/>
        <label>2</label>
    </ligand>
</feature>
<dbReference type="OrthoDB" id="5411773at2759"/>
<keyword evidence="5 9" id="KW-0862">Zinc</keyword>
<keyword evidence="16" id="KW-1185">Reference proteome</keyword>